<evidence type="ECO:0000313" key="3">
    <source>
        <dbReference type="Proteomes" id="UP000322530"/>
    </source>
</evidence>
<feature type="compositionally biased region" description="Low complexity" evidence="1">
    <location>
        <begin position="10"/>
        <end position="25"/>
    </location>
</feature>
<feature type="region of interest" description="Disordered" evidence="1">
    <location>
        <begin position="1"/>
        <end position="57"/>
    </location>
</feature>
<accession>A0A5A5TC94</accession>
<protein>
    <submittedName>
        <fullName evidence="2">Uncharacterized protein</fullName>
    </submittedName>
</protein>
<dbReference type="EMBL" id="BIXY01000030">
    <property type="protein sequence ID" value="GCF08766.1"/>
    <property type="molecule type" value="Genomic_DNA"/>
</dbReference>
<sequence length="82" mass="9021">MRSKSCQTHISGRSIASNRARARSNMTALCGEPDWKSNPSYAGKERESPKESPEQPVEISAKRYKIDLQAPEGDTEQTVPSG</sequence>
<name>A0A5A5TC94_9CHLR</name>
<evidence type="ECO:0000256" key="1">
    <source>
        <dbReference type="SAM" id="MobiDB-lite"/>
    </source>
</evidence>
<evidence type="ECO:0000313" key="2">
    <source>
        <dbReference type="EMBL" id="GCF08766.1"/>
    </source>
</evidence>
<feature type="region of interest" description="Disordered" evidence="1">
    <location>
        <begin position="63"/>
        <end position="82"/>
    </location>
</feature>
<organism evidence="2 3">
    <name type="scientific">Dictyobacter arantiisoli</name>
    <dbReference type="NCBI Taxonomy" id="2014874"/>
    <lineage>
        <taxon>Bacteria</taxon>
        <taxon>Bacillati</taxon>
        <taxon>Chloroflexota</taxon>
        <taxon>Ktedonobacteria</taxon>
        <taxon>Ktedonobacterales</taxon>
        <taxon>Dictyobacteraceae</taxon>
        <taxon>Dictyobacter</taxon>
    </lineage>
</organism>
<reference evidence="2 3" key="1">
    <citation type="submission" date="2019-01" db="EMBL/GenBank/DDBJ databases">
        <title>Draft genome sequence of Dictyobacter sp. Uno17.</title>
        <authorList>
            <person name="Wang C.M."/>
            <person name="Zheng Y."/>
            <person name="Sakai Y."/>
            <person name="Abe K."/>
            <person name="Yokota A."/>
            <person name="Yabe S."/>
        </authorList>
    </citation>
    <scope>NUCLEOTIDE SEQUENCE [LARGE SCALE GENOMIC DNA]</scope>
    <source>
        <strain evidence="2 3">Uno17</strain>
    </source>
</reference>
<dbReference type="Proteomes" id="UP000322530">
    <property type="component" value="Unassembled WGS sequence"/>
</dbReference>
<feature type="compositionally biased region" description="Basic and acidic residues" evidence="1">
    <location>
        <begin position="43"/>
        <end position="53"/>
    </location>
</feature>
<proteinExistence type="predicted"/>
<keyword evidence="3" id="KW-1185">Reference proteome</keyword>
<gene>
    <name evidence="2" type="ORF">KDI_23300</name>
</gene>
<comment type="caution">
    <text evidence="2">The sequence shown here is derived from an EMBL/GenBank/DDBJ whole genome shotgun (WGS) entry which is preliminary data.</text>
</comment>
<dbReference type="AlphaFoldDB" id="A0A5A5TC94"/>